<evidence type="ECO:0000313" key="8">
    <source>
        <dbReference type="EMBL" id="ARN57852.1"/>
    </source>
</evidence>
<dbReference type="InterPro" id="IPR029063">
    <property type="entry name" value="SAM-dependent_MTases_sf"/>
</dbReference>
<accession>A0A1W6LQ41</accession>
<evidence type="ECO:0000259" key="6">
    <source>
        <dbReference type="Pfam" id="PF05175"/>
    </source>
</evidence>
<dbReference type="InterPro" id="IPR019874">
    <property type="entry name" value="RF_methyltr_PrmC"/>
</dbReference>
<dbReference type="NCBIfam" id="TIGR00536">
    <property type="entry name" value="hemK_fam"/>
    <property type="match status" value="1"/>
</dbReference>
<dbReference type="InterPro" id="IPR002052">
    <property type="entry name" value="DNA_methylase_N6_adenine_CS"/>
</dbReference>
<keyword evidence="3 5" id="KW-0949">S-adenosyl-L-methionine</keyword>
<feature type="binding site" evidence="5">
    <location>
        <position position="145"/>
    </location>
    <ligand>
        <name>S-adenosyl-L-methionine</name>
        <dbReference type="ChEBI" id="CHEBI:59789"/>
    </ligand>
</feature>
<evidence type="ECO:0000313" key="9">
    <source>
        <dbReference type="Proteomes" id="UP000193334"/>
    </source>
</evidence>
<dbReference type="CDD" id="cd02440">
    <property type="entry name" value="AdoMet_MTases"/>
    <property type="match status" value="1"/>
</dbReference>
<sequence>MTEWTTTKLLDWVTDYLGKAGADNPRLKSEMLISEVLGRERIELYITRPVAQDKLSELRAKIRKAAEGMPVEYIIGKTTFYSLEITLNGKCLIPRPETEDLTERGIEFLRQRGEGARFLDLGCGSGCITAAILKNCDKCSGVCADKSDGALSCAGDNLQRLKLAERAKIKQSDMFAGLEEGEKYDLIISNPPYVSESEYQQLSRSIRDFEPSEALLAGEEGLDYYRIISEEAEKFILPDSLILLEIGGTQGEKIKPIFEQKGYNISIENDFAGNPRIARIYKQ</sequence>
<dbReference type="InterPro" id="IPR050320">
    <property type="entry name" value="N5-glutamine_MTase"/>
</dbReference>
<organism evidence="8 9">
    <name type="scientific">Sedimentisphaera salicampi</name>
    <dbReference type="NCBI Taxonomy" id="1941349"/>
    <lineage>
        <taxon>Bacteria</taxon>
        <taxon>Pseudomonadati</taxon>
        <taxon>Planctomycetota</taxon>
        <taxon>Phycisphaerae</taxon>
        <taxon>Sedimentisphaerales</taxon>
        <taxon>Sedimentisphaeraceae</taxon>
        <taxon>Sedimentisphaera</taxon>
    </lineage>
</organism>
<dbReference type="Pfam" id="PF05175">
    <property type="entry name" value="MTS"/>
    <property type="match status" value="1"/>
</dbReference>
<keyword evidence="2 5" id="KW-0808">Transferase</keyword>
<dbReference type="InterPro" id="IPR004556">
    <property type="entry name" value="HemK-like"/>
</dbReference>
<feature type="domain" description="Methyltransferase small" evidence="6">
    <location>
        <begin position="110"/>
        <end position="198"/>
    </location>
</feature>
<protein>
    <recommendedName>
        <fullName evidence="5">Release factor glutamine methyltransferase</fullName>
        <shortName evidence="5">RF MTase</shortName>
        <ecNumber evidence="5">2.1.1.297</ecNumber>
    </recommendedName>
    <alternativeName>
        <fullName evidence="5">N5-glutamine methyltransferase PrmC</fullName>
    </alternativeName>
    <alternativeName>
        <fullName evidence="5">Protein-(glutamine-N5) MTase PrmC</fullName>
    </alternativeName>
    <alternativeName>
        <fullName evidence="5">Protein-glutamine N-methyltransferase PrmC</fullName>
    </alternativeName>
</protein>
<dbReference type="SUPFAM" id="SSF53335">
    <property type="entry name" value="S-adenosyl-L-methionine-dependent methyltransferases"/>
    <property type="match status" value="1"/>
</dbReference>
<feature type="binding site" evidence="5">
    <location>
        <position position="190"/>
    </location>
    <ligand>
        <name>S-adenosyl-L-methionine</name>
        <dbReference type="ChEBI" id="CHEBI:59789"/>
    </ligand>
</feature>
<dbReference type="EMBL" id="CP021023">
    <property type="protein sequence ID" value="ARN57852.1"/>
    <property type="molecule type" value="Genomic_DNA"/>
</dbReference>
<dbReference type="PROSITE" id="PS00092">
    <property type="entry name" value="N6_MTASE"/>
    <property type="match status" value="1"/>
</dbReference>
<keyword evidence="9" id="KW-1185">Reference proteome</keyword>
<gene>
    <name evidence="5 8" type="primary">prmC</name>
    <name evidence="8" type="ORF">STSP1_02278</name>
</gene>
<keyword evidence="1 5" id="KW-0489">Methyltransferase</keyword>
<dbReference type="AlphaFoldDB" id="A0A1W6LQ41"/>
<evidence type="ECO:0000256" key="5">
    <source>
        <dbReference type="HAMAP-Rule" id="MF_02126"/>
    </source>
</evidence>
<dbReference type="Pfam" id="PF17827">
    <property type="entry name" value="PrmC_N"/>
    <property type="match status" value="1"/>
</dbReference>
<dbReference type="KEGG" id="pbp:STSP1_02278"/>
<reference evidence="9" key="1">
    <citation type="submission" date="2017-04" db="EMBL/GenBank/DDBJ databases">
        <title>Comparative genomics and description of representatives of a novel lineage of planctomycetes thriving in anoxic sediments.</title>
        <authorList>
            <person name="Spring S."/>
            <person name="Bunk B."/>
            <person name="Sproer C."/>
        </authorList>
    </citation>
    <scope>NUCLEOTIDE SEQUENCE [LARGE SCALE GENOMIC DNA]</scope>
    <source>
        <strain evidence="9">ST-PulAB-D4</strain>
    </source>
</reference>
<dbReference type="InterPro" id="IPR040758">
    <property type="entry name" value="PrmC_N"/>
</dbReference>
<dbReference type="InterPro" id="IPR007848">
    <property type="entry name" value="Small_mtfrase_dom"/>
</dbReference>
<dbReference type="RefSeq" id="WP_085756469.1">
    <property type="nucleotide sequence ID" value="NZ_CP021023.1"/>
</dbReference>
<comment type="catalytic activity">
    <reaction evidence="4 5">
        <text>L-glutaminyl-[peptide chain release factor] + S-adenosyl-L-methionine = N(5)-methyl-L-glutaminyl-[peptide chain release factor] + S-adenosyl-L-homocysteine + H(+)</text>
        <dbReference type="Rhea" id="RHEA:42896"/>
        <dbReference type="Rhea" id="RHEA-COMP:10271"/>
        <dbReference type="Rhea" id="RHEA-COMP:10272"/>
        <dbReference type="ChEBI" id="CHEBI:15378"/>
        <dbReference type="ChEBI" id="CHEBI:30011"/>
        <dbReference type="ChEBI" id="CHEBI:57856"/>
        <dbReference type="ChEBI" id="CHEBI:59789"/>
        <dbReference type="ChEBI" id="CHEBI:61891"/>
        <dbReference type="EC" id="2.1.1.297"/>
    </reaction>
</comment>
<dbReference type="EC" id="2.1.1.297" evidence="5"/>
<dbReference type="PANTHER" id="PTHR18895:SF74">
    <property type="entry name" value="MTRF1L RELEASE FACTOR GLUTAMINE METHYLTRANSFERASE"/>
    <property type="match status" value="1"/>
</dbReference>
<feature type="domain" description="Release factor glutamine methyltransferase N-terminal" evidence="7">
    <location>
        <begin position="9"/>
        <end position="76"/>
    </location>
</feature>
<dbReference type="GO" id="GO:0032259">
    <property type="term" value="P:methylation"/>
    <property type="evidence" value="ECO:0007669"/>
    <property type="project" value="UniProtKB-KW"/>
</dbReference>
<dbReference type="PANTHER" id="PTHR18895">
    <property type="entry name" value="HEMK METHYLTRANSFERASE"/>
    <property type="match status" value="1"/>
</dbReference>
<dbReference type="Gene3D" id="3.40.50.150">
    <property type="entry name" value="Vaccinia Virus protein VP39"/>
    <property type="match status" value="1"/>
</dbReference>
<feature type="binding site" evidence="5">
    <location>
        <begin position="122"/>
        <end position="126"/>
    </location>
    <ligand>
        <name>S-adenosyl-L-methionine</name>
        <dbReference type="ChEBI" id="CHEBI:59789"/>
    </ligand>
</feature>
<dbReference type="GO" id="GO:0003676">
    <property type="term" value="F:nucleic acid binding"/>
    <property type="evidence" value="ECO:0007669"/>
    <property type="project" value="InterPro"/>
</dbReference>
<dbReference type="NCBIfam" id="TIGR03534">
    <property type="entry name" value="RF_mod_PrmC"/>
    <property type="match status" value="1"/>
</dbReference>
<dbReference type="HAMAP" id="MF_02126">
    <property type="entry name" value="RF_methyltr_PrmC"/>
    <property type="match status" value="1"/>
</dbReference>
<dbReference type="Gene3D" id="1.10.8.10">
    <property type="entry name" value="DNA helicase RuvA subunit, C-terminal domain"/>
    <property type="match status" value="1"/>
</dbReference>
<evidence type="ECO:0000259" key="7">
    <source>
        <dbReference type="Pfam" id="PF17827"/>
    </source>
</evidence>
<dbReference type="GO" id="GO:0102559">
    <property type="term" value="F:peptide chain release factor N(5)-glutamine methyltransferase activity"/>
    <property type="evidence" value="ECO:0007669"/>
    <property type="project" value="UniProtKB-EC"/>
</dbReference>
<evidence type="ECO:0000256" key="4">
    <source>
        <dbReference type="ARBA" id="ARBA00048391"/>
    </source>
</evidence>
<comment type="similarity">
    <text evidence="5">Belongs to the protein N5-glutamine methyltransferase family. PrmC subfamily.</text>
</comment>
<comment type="function">
    <text evidence="5">Methylates the class 1 translation termination release factors RF1/PrfA and RF2/PrfB on the glutamine residue of the universally conserved GGQ motif.</text>
</comment>
<evidence type="ECO:0000256" key="3">
    <source>
        <dbReference type="ARBA" id="ARBA00022691"/>
    </source>
</evidence>
<evidence type="ECO:0000256" key="1">
    <source>
        <dbReference type="ARBA" id="ARBA00022603"/>
    </source>
</evidence>
<comment type="caution">
    <text evidence="5">Lacks conserved residue(s) required for the propagation of feature annotation.</text>
</comment>
<dbReference type="Proteomes" id="UP000193334">
    <property type="component" value="Chromosome"/>
</dbReference>
<evidence type="ECO:0000256" key="2">
    <source>
        <dbReference type="ARBA" id="ARBA00022679"/>
    </source>
</evidence>
<proteinExistence type="inferred from homology"/>
<dbReference type="STRING" id="1941349.STSP1_02278"/>
<name>A0A1W6LQ41_9BACT</name>
<feature type="binding site" evidence="5">
    <location>
        <begin position="190"/>
        <end position="193"/>
    </location>
    <ligand>
        <name>substrate</name>
    </ligand>
</feature>